<feature type="transmembrane region" description="Helical" evidence="8">
    <location>
        <begin position="475"/>
        <end position="495"/>
    </location>
</feature>
<dbReference type="NCBIfam" id="TIGR00879">
    <property type="entry name" value="SP"/>
    <property type="match status" value="1"/>
</dbReference>
<evidence type="ECO:0000256" key="4">
    <source>
        <dbReference type="ARBA" id="ARBA00022692"/>
    </source>
</evidence>
<protein>
    <recommendedName>
        <fullName evidence="9">Major facilitator superfamily (MFS) profile domain-containing protein</fullName>
    </recommendedName>
</protein>
<feature type="transmembrane region" description="Helical" evidence="8">
    <location>
        <begin position="362"/>
        <end position="384"/>
    </location>
</feature>
<dbReference type="SUPFAM" id="SSF103473">
    <property type="entry name" value="MFS general substrate transporter"/>
    <property type="match status" value="1"/>
</dbReference>
<dbReference type="InterPro" id="IPR005828">
    <property type="entry name" value="MFS_sugar_transport-like"/>
</dbReference>
<feature type="transmembrane region" description="Helical" evidence="8">
    <location>
        <begin position="191"/>
        <end position="209"/>
    </location>
</feature>
<dbReference type="Proteomes" id="UP000886520">
    <property type="component" value="Chromosome 4"/>
</dbReference>
<dbReference type="Gene3D" id="1.20.1250.20">
    <property type="entry name" value="MFS general substrate transporter like domains"/>
    <property type="match status" value="1"/>
</dbReference>
<evidence type="ECO:0000256" key="1">
    <source>
        <dbReference type="ARBA" id="ARBA00004141"/>
    </source>
</evidence>
<feature type="transmembrane region" description="Helical" evidence="8">
    <location>
        <begin position="132"/>
        <end position="152"/>
    </location>
</feature>
<keyword evidence="12" id="KW-1185">Reference proteome</keyword>
<dbReference type="Pfam" id="PF00083">
    <property type="entry name" value="Sugar_tr"/>
    <property type="match status" value="1"/>
</dbReference>
<evidence type="ECO:0000256" key="3">
    <source>
        <dbReference type="ARBA" id="ARBA00022448"/>
    </source>
</evidence>
<dbReference type="InterPro" id="IPR050814">
    <property type="entry name" value="Myo-inositol_Transporter"/>
</dbReference>
<dbReference type="PROSITE" id="PS00217">
    <property type="entry name" value="SUGAR_TRANSPORT_2"/>
    <property type="match status" value="1"/>
</dbReference>
<dbReference type="OrthoDB" id="6339427at2759"/>
<evidence type="ECO:0000313" key="10">
    <source>
        <dbReference type="EMBL" id="KAI5080961.1"/>
    </source>
</evidence>
<dbReference type="PANTHER" id="PTHR48020">
    <property type="entry name" value="PROTON MYO-INOSITOL COTRANSPORTER"/>
    <property type="match status" value="1"/>
</dbReference>
<dbReference type="InterPro" id="IPR005829">
    <property type="entry name" value="Sugar_transporter_CS"/>
</dbReference>
<evidence type="ECO:0000256" key="6">
    <source>
        <dbReference type="ARBA" id="ARBA00023136"/>
    </source>
</evidence>
<feature type="transmembrane region" description="Helical" evidence="8">
    <location>
        <begin position="426"/>
        <end position="454"/>
    </location>
</feature>
<sequence length="620" mass="66821">MAPAVEEEQALEARQTPFENIPNGSPMALLGVSKQSTKYQLLGSGNGQNHQARHIASSKSFNTYAVACALLASMNSILLGYDVGVISGAVLFIKEDLKIDEVQEEVLVSALSIVSLAGGAVAGRLADAVGRRWTMAVSACVFLVGALVMGLAPSFFILMIGRLLAGIGVGLALMVAPVYTAEVAPASSRGSLVSLPEIFINIGILLGYVSNYTFSGLPVNIAWRLMLGLGIFPALSLAVGVMFMPESPRWLVMQNRIDEARVVIMRTSSSSEEAEQRLLDIMEAAGLLNSNGEVTDLPINKRADNSGHNVWRELLWPSPAVRRMLAVASGIQFFQQATGIDATVYYSPEAFKMAGIASKSGVIAGTVAMGFTKCMFIFVAIFYLDKVGRRPLLLISTTGITLSLALLAVFFAFIENHEPLKEEGHSVGPLAVLVIIAVCFYVAFFSIGMGPICWVLTTEIFPLRLRAQAMSMGIVMNRLSSSIVSLTFLSISRAITFMGTYILFTGISLCSVIFVFLCVPETKGKSLEEVAKVFYKDEAYSSELGKSAFTNGDQEGEDKHLNVAHDMEAWAYHEEEAMMDGKGLHSSTFSMDKKNLAAKVKAIASQAGSFDLQRIPTHPI</sequence>
<feature type="transmembrane region" description="Helical" evidence="8">
    <location>
        <begin position="64"/>
        <end position="93"/>
    </location>
</feature>
<keyword evidence="5 8" id="KW-1133">Transmembrane helix</keyword>
<gene>
    <name evidence="10" type="ORF">GOP47_0004144</name>
    <name evidence="11" type="ORF">GOP47_0004629</name>
</gene>
<dbReference type="GO" id="GO:0016020">
    <property type="term" value="C:membrane"/>
    <property type="evidence" value="ECO:0007669"/>
    <property type="project" value="UniProtKB-SubCell"/>
</dbReference>
<name>A0A9D4ZPV3_ADICA</name>
<comment type="subcellular location">
    <subcellularLocation>
        <location evidence="1">Membrane</location>
        <topology evidence="1">Multi-pass membrane protein</topology>
    </subcellularLocation>
</comment>
<dbReference type="PROSITE" id="PS00216">
    <property type="entry name" value="SUGAR_TRANSPORT_1"/>
    <property type="match status" value="2"/>
</dbReference>
<dbReference type="InterPro" id="IPR003663">
    <property type="entry name" value="Sugar/inositol_transpt"/>
</dbReference>
<dbReference type="FunFam" id="1.20.1250.20:FF:000025">
    <property type="entry name" value="probable polyol transporter 4"/>
    <property type="match status" value="1"/>
</dbReference>
<evidence type="ECO:0000313" key="11">
    <source>
        <dbReference type="EMBL" id="KAI5081446.1"/>
    </source>
</evidence>
<evidence type="ECO:0000256" key="2">
    <source>
        <dbReference type="ARBA" id="ARBA00010992"/>
    </source>
</evidence>
<comment type="caution">
    <text evidence="11">The sequence shown here is derived from an EMBL/GenBank/DDBJ whole genome shotgun (WGS) entry which is preliminary data.</text>
</comment>
<dbReference type="InterPro" id="IPR020846">
    <property type="entry name" value="MFS_dom"/>
</dbReference>
<dbReference type="PRINTS" id="PR00171">
    <property type="entry name" value="SUGRTRNSPORT"/>
</dbReference>
<keyword evidence="3 7" id="KW-0813">Transport</keyword>
<proteinExistence type="inferred from homology"/>
<feature type="transmembrane region" description="Helical" evidence="8">
    <location>
        <begin position="221"/>
        <end position="244"/>
    </location>
</feature>
<dbReference type="PANTHER" id="PTHR48020:SF49">
    <property type="entry name" value="SUGAR TRANSPORTER"/>
    <property type="match status" value="1"/>
</dbReference>
<comment type="similarity">
    <text evidence="2 7">Belongs to the major facilitator superfamily. Sugar transporter (TC 2.A.1.1) family.</text>
</comment>
<dbReference type="EMBL" id="JABFUD020000004">
    <property type="protein sequence ID" value="KAI5081446.1"/>
    <property type="molecule type" value="Genomic_DNA"/>
</dbReference>
<dbReference type="InterPro" id="IPR036259">
    <property type="entry name" value="MFS_trans_sf"/>
</dbReference>
<keyword evidence="6 8" id="KW-0472">Membrane</keyword>
<feature type="transmembrane region" description="Helical" evidence="8">
    <location>
        <begin position="105"/>
        <end position="126"/>
    </location>
</feature>
<dbReference type="AlphaFoldDB" id="A0A9D4ZPV3"/>
<feature type="transmembrane region" description="Helical" evidence="8">
    <location>
        <begin position="501"/>
        <end position="519"/>
    </location>
</feature>
<feature type="domain" description="Major facilitator superfamily (MFS) profile" evidence="9">
    <location>
        <begin position="68"/>
        <end position="523"/>
    </location>
</feature>
<dbReference type="GO" id="GO:0022857">
    <property type="term" value="F:transmembrane transporter activity"/>
    <property type="evidence" value="ECO:0007669"/>
    <property type="project" value="InterPro"/>
</dbReference>
<feature type="transmembrane region" description="Helical" evidence="8">
    <location>
        <begin position="391"/>
        <end position="414"/>
    </location>
</feature>
<dbReference type="PROSITE" id="PS50850">
    <property type="entry name" value="MFS"/>
    <property type="match status" value="1"/>
</dbReference>
<feature type="transmembrane region" description="Helical" evidence="8">
    <location>
        <begin position="159"/>
        <end position="179"/>
    </location>
</feature>
<evidence type="ECO:0000259" key="9">
    <source>
        <dbReference type="PROSITE" id="PS50850"/>
    </source>
</evidence>
<accession>A0A9D4ZPV3</accession>
<evidence type="ECO:0000256" key="7">
    <source>
        <dbReference type="RuleBase" id="RU003346"/>
    </source>
</evidence>
<evidence type="ECO:0000256" key="5">
    <source>
        <dbReference type="ARBA" id="ARBA00022989"/>
    </source>
</evidence>
<dbReference type="EMBL" id="JABFUD020000004">
    <property type="protein sequence ID" value="KAI5080961.1"/>
    <property type="molecule type" value="Genomic_DNA"/>
</dbReference>
<keyword evidence="4 8" id="KW-0812">Transmembrane</keyword>
<evidence type="ECO:0000313" key="12">
    <source>
        <dbReference type="Proteomes" id="UP000886520"/>
    </source>
</evidence>
<evidence type="ECO:0000256" key="8">
    <source>
        <dbReference type="SAM" id="Phobius"/>
    </source>
</evidence>
<reference evidence="11" key="1">
    <citation type="submission" date="2021-01" db="EMBL/GenBank/DDBJ databases">
        <title>Adiantum capillus-veneris genome.</title>
        <authorList>
            <person name="Fang Y."/>
            <person name="Liao Q."/>
        </authorList>
    </citation>
    <scope>NUCLEOTIDE SEQUENCE</scope>
    <source>
        <strain evidence="11">H3</strain>
        <tissue evidence="11">Leaf</tissue>
    </source>
</reference>
<organism evidence="11 12">
    <name type="scientific">Adiantum capillus-veneris</name>
    <name type="common">Maidenhair fern</name>
    <dbReference type="NCBI Taxonomy" id="13818"/>
    <lineage>
        <taxon>Eukaryota</taxon>
        <taxon>Viridiplantae</taxon>
        <taxon>Streptophyta</taxon>
        <taxon>Embryophyta</taxon>
        <taxon>Tracheophyta</taxon>
        <taxon>Polypodiopsida</taxon>
        <taxon>Polypodiidae</taxon>
        <taxon>Polypodiales</taxon>
        <taxon>Pteridineae</taxon>
        <taxon>Pteridaceae</taxon>
        <taxon>Vittarioideae</taxon>
        <taxon>Adiantum</taxon>
    </lineage>
</organism>